<evidence type="ECO:0000256" key="1">
    <source>
        <dbReference type="SAM" id="MobiDB-lite"/>
    </source>
</evidence>
<keyword evidence="3" id="KW-1185">Reference proteome</keyword>
<dbReference type="EMBL" id="OX459959">
    <property type="protein sequence ID" value="CAI9164624.1"/>
    <property type="molecule type" value="Genomic_DNA"/>
</dbReference>
<evidence type="ECO:0008006" key="4">
    <source>
        <dbReference type="Google" id="ProtNLM"/>
    </source>
</evidence>
<accession>A0ABN8YY35</accession>
<feature type="compositionally biased region" description="Basic and acidic residues" evidence="1">
    <location>
        <begin position="145"/>
        <end position="160"/>
    </location>
</feature>
<feature type="compositionally biased region" description="Low complexity" evidence="1">
    <location>
        <begin position="183"/>
        <end position="200"/>
    </location>
</feature>
<evidence type="ECO:0000313" key="3">
    <source>
        <dbReference type="Proteomes" id="UP001176941"/>
    </source>
</evidence>
<feature type="compositionally biased region" description="Low complexity" evidence="1">
    <location>
        <begin position="118"/>
        <end position="136"/>
    </location>
</feature>
<gene>
    <name evidence="2" type="ORF">MRATA1EN1_LOCUS13586</name>
</gene>
<organism evidence="2 3">
    <name type="scientific">Rangifer tarandus platyrhynchus</name>
    <name type="common">Svalbard reindeer</name>
    <dbReference type="NCBI Taxonomy" id="3082113"/>
    <lineage>
        <taxon>Eukaryota</taxon>
        <taxon>Metazoa</taxon>
        <taxon>Chordata</taxon>
        <taxon>Craniata</taxon>
        <taxon>Vertebrata</taxon>
        <taxon>Euteleostomi</taxon>
        <taxon>Mammalia</taxon>
        <taxon>Eutheria</taxon>
        <taxon>Laurasiatheria</taxon>
        <taxon>Artiodactyla</taxon>
        <taxon>Ruminantia</taxon>
        <taxon>Pecora</taxon>
        <taxon>Cervidae</taxon>
        <taxon>Odocoileinae</taxon>
        <taxon>Rangifer</taxon>
    </lineage>
</organism>
<name>A0ABN8YY35_RANTA</name>
<proteinExistence type="predicted"/>
<evidence type="ECO:0000313" key="2">
    <source>
        <dbReference type="EMBL" id="CAI9164624.1"/>
    </source>
</evidence>
<dbReference type="Proteomes" id="UP001176941">
    <property type="component" value="Chromosome 23"/>
</dbReference>
<feature type="region of interest" description="Disordered" evidence="1">
    <location>
        <begin position="55"/>
        <end position="206"/>
    </location>
</feature>
<feature type="compositionally biased region" description="Low complexity" evidence="1">
    <location>
        <begin position="55"/>
        <end position="66"/>
    </location>
</feature>
<protein>
    <recommendedName>
        <fullName evidence="4">Translation initiation factor IF-2-like</fullName>
    </recommendedName>
</protein>
<reference evidence="2" key="1">
    <citation type="submission" date="2023-04" db="EMBL/GenBank/DDBJ databases">
        <authorList>
            <consortium name="ELIXIR-Norway"/>
        </authorList>
    </citation>
    <scope>NUCLEOTIDE SEQUENCE [LARGE SCALE GENOMIC DNA]</scope>
</reference>
<sequence length="241" mass="24917">MFRRPVVQVLRQFVRHESEVASSLVLERSLNRVQLLGRVGQDPIMRQAAPEAAAAAAAGSRAPRAPQVGPAPSAARERAQPGGSSPKPSARRLPSGCRHGPGAESPQVSGVAGPGPPRSEGVVGRGVSSSAAGRAPCLRPLRAGGETRRNSAPPARERRVTPGPLARPCGAEAELRSRRRSAARVPAGEAPPEASSPSRPKGLGEGARHVIAARPGSCCYFSAAVRFPRVSASGLWTGSRV</sequence>